<evidence type="ECO:0000313" key="7">
    <source>
        <dbReference type="Proteomes" id="UP000699462"/>
    </source>
</evidence>
<dbReference type="GO" id="GO:0006096">
    <property type="term" value="P:glycolytic process"/>
    <property type="evidence" value="ECO:0007669"/>
    <property type="project" value="UniProtKB-KW"/>
</dbReference>
<comment type="similarity">
    <text evidence="2">Belongs to the class I fructose-bisphosphate aldolase family.</text>
</comment>
<accession>A0A8T0DI16</accession>
<evidence type="ECO:0000256" key="4">
    <source>
        <dbReference type="ARBA" id="ARBA00023152"/>
    </source>
</evidence>
<dbReference type="Proteomes" id="UP000699462">
    <property type="component" value="Unassembled WGS sequence"/>
</dbReference>
<dbReference type="InterPro" id="IPR000741">
    <property type="entry name" value="FBA_I"/>
</dbReference>
<evidence type="ECO:0000256" key="1">
    <source>
        <dbReference type="ARBA" id="ARBA00004714"/>
    </source>
</evidence>
<dbReference type="Gene3D" id="3.20.20.70">
    <property type="entry name" value="Aldolase class I"/>
    <property type="match status" value="1"/>
</dbReference>
<evidence type="ECO:0000256" key="5">
    <source>
        <dbReference type="ARBA" id="ARBA00023239"/>
    </source>
</evidence>
<evidence type="ECO:0000256" key="3">
    <source>
        <dbReference type="ARBA" id="ARBA00013068"/>
    </source>
</evidence>
<comment type="caution">
    <text evidence="6">The sequence shown here is derived from an EMBL/GenBank/DDBJ whole genome shotgun (WGS) entry which is preliminary data.</text>
</comment>
<dbReference type="InterPro" id="IPR013785">
    <property type="entry name" value="Aldolase_TIM"/>
</dbReference>
<dbReference type="Pfam" id="PF00274">
    <property type="entry name" value="Glycolytic"/>
    <property type="match status" value="1"/>
</dbReference>
<reference evidence="6 7" key="1">
    <citation type="submission" date="2019-07" db="EMBL/GenBank/DDBJ databases">
        <title>Annotation for the trematode Paragonimus westermani.</title>
        <authorList>
            <person name="Choi Y.-J."/>
        </authorList>
    </citation>
    <scope>NUCLEOTIDE SEQUENCE [LARGE SCALE GENOMIC DNA]</scope>
    <source>
        <strain evidence="6">180907_Pwestermani</strain>
    </source>
</reference>
<gene>
    <name evidence="6" type="ORF">P879_06405</name>
</gene>
<dbReference type="PANTHER" id="PTHR11627">
    <property type="entry name" value="FRUCTOSE-BISPHOSPHATE ALDOLASE"/>
    <property type="match status" value="1"/>
</dbReference>
<dbReference type="AlphaFoldDB" id="A0A8T0DI16"/>
<keyword evidence="4" id="KW-0324">Glycolysis</keyword>
<keyword evidence="5" id="KW-0456">Lyase</keyword>
<dbReference type="SUPFAM" id="SSF51569">
    <property type="entry name" value="Aldolase"/>
    <property type="match status" value="1"/>
</dbReference>
<keyword evidence="7" id="KW-1185">Reference proteome</keyword>
<dbReference type="OrthoDB" id="36455at2759"/>
<proteinExistence type="inferred from homology"/>
<dbReference type="EC" id="4.1.2.13" evidence="3"/>
<evidence type="ECO:0000313" key="6">
    <source>
        <dbReference type="EMBL" id="KAF8566584.1"/>
    </source>
</evidence>
<organism evidence="6 7">
    <name type="scientific">Paragonimus westermani</name>
    <dbReference type="NCBI Taxonomy" id="34504"/>
    <lineage>
        <taxon>Eukaryota</taxon>
        <taxon>Metazoa</taxon>
        <taxon>Spiralia</taxon>
        <taxon>Lophotrochozoa</taxon>
        <taxon>Platyhelminthes</taxon>
        <taxon>Trematoda</taxon>
        <taxon>Digenea</taxon>
        <taxon>Plagiorchiida</taxon>
        <taxon>Troglotremata</taxon>
        <taxon>Troglotrematidae</taxon>
        <taxon>Paragonimus</taxon>
    </lineage>
</organism>
<name>A0A8T0DI16_9TREM</name>
<dbReference type="GO" id="GO:0004332">
    <property type="term" value="F:fructose-bisphosphate aldolase activity"/>
    <property type="evidence" value="ECO:0007669"/>
    <property type="project" value="UniProtKB-EC"/>
</dbReference>
<comment type="pathway">
    <text evidence="1">Carbohydrate degradation; glycolysis; D-glyceraldehyde 3-phosphate and glycerone phosphate from D-glucose: step 4/4.</text>
</comment>
<evidence type="ECO:0000256" key="2">
    <source>
        <dbReference type="ARBA" id="ARBA00010387"/>
    </source>
</evidence>
<dbReference type="EMBL" id="JTDF01004899">
    <property type="protein sequence ID" value="KAF8566584.1"/>
    <property type="molecule type" value="Genomic_DNA"/>
</dbReference>
<sequence length="106" mass="11668">MSPTLPRFAEYLPEGKLKELRDIASALVAPGKGLLAADESVPTLGKRFKAINVENSEENRRTYRQLLFSTDPSLARNISGVILHHETLSQKADDGTPLVRLLQVSV</sequence>
<protein>
    <recommendedName>
        <fullName evidence="3">fructose-bisphosphate aldolase</fullName>
        <ecNumber evidence="3">4.1.2.13</ecNumber>
    </recommendedName>
</protein>